<evidence type="ECO:0000256" key="1">
    <source>
        <dbReference type="ARBA" id="ARBA00007707"/>
    </source>
</evidence>
<evidence type="ECO:0000256" key="4">
    <source>
        <dbReference type="ARBA" id="ARBA00022695"/>
    </source>
</evidence>
<protein>
    <submittedName>
        <fullName evidence="11">UDP-N-acetylglucosamine pyrophosphorylase</fullName>
    </submittedName>
</protein>
<dbReference type="SUPFAM" id="SSF53448">
    <property type="entry name" value="Nucleotide-diphospho-sugar transferases"/>
    <property type="match status" value="1"/>
</dbReference>
<dbReference type="EMBL" id="CP003304">
    <property type="protein sequence ID" value="AFB21047.1"/>
    <property type="molecule type" value="Genomic_DNA"/>
</dbReference>
<comment type="similarity">
    <text evidence="2">In the N-terminal section; belongs to the N-acetylglucosamine-1-phosphate uridyltransferase family.</text>
</comment>
<dbReference type="RefSeq" id="WP_014363873.1">
    <property type="nucleotide sequence ID" value="NC_016929.1"/>
</dbReference>
<evidence type="ECO:0000256" key="9">
    <source>
        <dbReference type="ARBA" id="ARBA00049628"/>
    </source>
</evidence>
<name>A0ABM5MRM1_RICCA</name>
<dbReference type="PANTHER" id="PTHR43584:SF3">
    <property type="entry name" value="BIFUNCTIONAL PROTEIN GLMU"/>
    <property type="match status" value="1"/>
</dbReference>
<reference evidence="12" key="1">
    <citation type="submission" date="2012-02" db="EMBL/GenBank/DDBJ databases">
        <title>Complete genome sequence of Rickettsia parkeri strain Portsmouth.</title>
        <authorList>
            <person name="Johnson S.L."/>
            <person name="Munk A.C."/>
            <person name="Han S."/>
            <person name="Bruce D.C."/>
            <person name="Dasch G.A."/>
        </authorList>
    </citation>
    <scope>NUCLEOTIDE SEQUENCE [LARGE SCALE GENOMIC DNA]</scope>
    <source>
        <strain evidence="12">CA410</strain>
    </source>
</reference>
<evidence type="ECO:0000313" key="11">
    <source>
        <dbReference type="EMBL" id="AFB21047.1"/>
    </source>
</evidence>
<organism evidence="11 12">
    <name type="scientific">Rickettsia canadensis str. CA410</name>
    <dbReference type="NCBI Taxonomy" id="1105107"/>
    <lineage>
        <taxon>Bacteria</taxon>
        <taxon>Pseudomonadati</taxon>
        <taxon>Pseudomonadota</taxon>
        <taxon>Alphaproteobacteria</taxon>
        <taxon>Rickettsiales</taxon>
        <taxon>Rickettsiaceae</taxon>
        <taxon>Rickettsieae</taxon>
        <taxon>Rickettsia</taxon>
        <taxon>belli group</taxon>
    </lineage>
</organism>
<dbReference type="InterPro" id="IPR025877">
    <property type="entry name" value="MobA-like_NTP_Trfase"/>
</dbReference>
<keyword evidence="6" id="KW-0012">Acyltransferase</keyword>
<proteinExistence type="inferred from homology"/>
<dbReference type="InterPro" id="IPR029044">
    <property type="entry name" value="Nucleotide-diphossugar_trans"/>
</dbReference>
<keyword evidence="12" id="KW-1185">Reference proteome</keyword>
<comment type="similarity">
    <text evidence="1">In the C-terminal section; belongs to the transferase hexapeptide repeat family.</text>
</comment>
<evidence type="ECO:0000256" key="2">
    <source>
        <dbReference type="ARBA" id="ARBA00007947"/>
    </source>
</evidence>
<evidence type="ECO:0000256" key="7">
    <source>
        <dbReference type="ARBA" id="ARBA00048247"/>
    </source>
</evidence>
<gene>
    <name evidence="11" type="ORF">RCA_02370</name>
</gene>
<dbReference type="Gene3D" id="3.90.550.10">
    <property type="entry name" value="Spore Coat Polysaccharide Biosynthesis Protein SpsA, Chain A"/>
    <property type="match status" value="1"/>
</dbReference>
<sequence length="248" mass="27996">MTYNNANYQIIILAAGKGTRMESSLPKVMHKVGGVPMLETVLQNSLEVTNDVVIVYSEELKKYLTPYENMCRFVLQKEPKGTAHATYAAIDLIDENKIILVLYGDHPLIIPKLMHELIAYLNLTNSALVTLSFESKNPTWYGRIVTDKNGDFLEIIEYKNASEEEKKIKLCNSGIMAFSRGILNQYLPLFANNTTGNQEVYLTEIVKVCKNHGEKVSYLLSTDHDLIVGVNNKNELEKANNIFSKKNC</sequence>
<comment type="catalytic activity">
    <reaction evidence="7">
        <text>alpha-D-glucosamine 1-phosphate + acetyl-CoA = N-acetyl-alpha-D-glucosamine 1-phosphate + CoA + H(+)</text>
        <dbReference type="Rhea" id="RHEA:13725"/>
        <dbReference type="ChEBI" id="CHEBI:15378"/>
        <dbReference type="ChEBI" id="CHEBI:57287"/>
        <dbReference type="ChEBI" id="CHEBI:57288"/>
        <dbReference type="ChEBI" id="CHEBI:57776"/>
        <dbReference type="ChEBI" id="CHEBI:58516"/>
        <dbReference type="EC" id="2.3.1.157"/>
    </reaction>
</comment>
<dbReference type="PANTHER" id="PTHR43584">
    <property type="entry name" value="NUCLEOTIDYL TRANSFERASE"/>
    <property type="match status" value="1"/>
</dbReference>
<keyword evidence="3" id="KW-0808">Transferase</keyword>
<dbReference type="CDD" id="cd02540">
    <property type="entry name" value="GT2_GlmU_N_bac"/>
    <property type="match status" value="1"/>
</dbReference>
<dbReference type="Pfam" id="PF12804">
    <property type="entry name" value="NTP_transf_3"/>
    <property type="match status" value="1"/>
</dbReference>
<evidence type="ECO:0000256" key="5">
    <source>
        <dbReference type="ARBA" id="ARBA00022842"/>
    </source>
</evidence>
<evidence type="ECO:0000256" key="6">
    <source>
        <dbReference type="ARBA" id="ARBA00023315"/>
    </source>
</evidence>
<comment type="function">
    <text evidence="9">Catalyzes the last two sequential reactions in the de novo biosynthetic pathway for UDP-N-acetylglucosamine (UDP-GlcNAc). The C-terminal domain catalyzes the transfer of acetyl group from acetyl coenzyme A to glucosamine-1-phosphate (GlcN-1-P) to produce N-acetylglucosamine-1-phosphate (GlcNAc-1-P), which is converted into UDP-GlcNAc by the transfer of uridine 5-monophosphate (from uridine 5-triphosphate), a reaction catalyzed by the N-terminal domain.</text>
</comment>
<accession>A0ABM5MRM1</accession>
<keyword evidence="5" id="KW-0460">Magnesium</keyword>
<evidence type="ECO:0000313" key="12">
    <source>
        <dbReference type="Proteomes" id="UP000007878"/>
    </source>
</evidence>
<dbReference type="Proteomes" id="UP000007878">
    <property type="component" value="Chromosome"/>
</dbReference>
<feature type="domain" description="MobA-like NTP transferase" evidence="10">
    <location>
        <begin position="11"/>
        <end position="142"/>
    </location>
</feature>
<evidence type="ECO:0000259" key="10">
    <source>
        <dbReference type="Pfam" id="PF12804"/>
    </source>
</evidence>
<evidence type="ECO:0000256" key="8">
    <source>
        <dbReference type="ARBA" id="ARBA00048493"/>
    </source>
</evidence>
<comment type="catalytic activity">
    <reaction evidence="8">
        <text>N-acetyl-alpha-D-glucosamine 1-phosphate + UTP + H(+) = UDP-N-acetyl-alpha-D-glucosamine + diphosphate</text>
        <dbReference type="Rhea" id="RHEA:13509"/>
        <dbReference type="ChEBI" id="CHEBI:15378"/>
        <dbReference type="ChEBI" id="CHEBI:33019"/>
        <dbReference type="ChEBI" id="CHEBI:46398"/>
        <dbReference type="ChEBI" id="CHEBI:57705"/>
        <dbReference type="ChEBI" id="CHEBI:57776"/>
        <dbReference type="EC" id="2.7.7.23"/>
    </reaction>
</comment>
<dbReference type="InterPro" id="IPR050065">
    <property type="entry name" value="GlmU-like"/>
</dbReference>
<keyword evidence="4" id="KW-0548">Nucleotidyltransferase</keyword>
<evidence type="ECO:0000256" key="3">
    <source>
        <dbReference type="ARBA" id="ARBA00022679"/>
    </source>
</evidence>